<dbReference type="Proteomes" id="UP000272412">
    <property type="component" value="Unassembled WGS sequence"/>
</dbReference>
<gene>
    <name evidence="1" type="ORF">EGK74_11245</name>
</gene>
<protein>
    <submittedName>
        <fullName evidence="1">Uncharacterized protein</fullName>
    </submittedName>
</protein>
<accession>A0A3N4MM18</accession>
<comment type="caution">
    <text evidence="1">The sequence shown here is derived from an EMBL/GenBank/DDBJ whole genome shotgun (WGS) entry which is preliminary data.</text>
</comment>
<proteinExistence type="predicted"/>
<reference evidence="1 2" key="1">
    <citation type="submission" date="2018-11" db="EMBL/GenBank/DDBJ databases">
        <title>Neisseria weixii sp. nov. isolated from the rectal contents of plateau pika (Ochotona cruzoniae).</title>
        <authorList>
            <person name="Zhang G."/>
        </authorList>
    </citation>
    <scope>NUCLEOTIDE SEQUENCE [LARGE SCALE GENOMIC DNA]</scope>
    <source>
        <strain evidence="1 2">10009</strain>
    </source>
</reference>
<organism evidence="1 2">
    <name type="scientific">Neisseria weixii</name>
    <dbReference type="NCBI Taxonomy" id="1853276"/>
    <lineage>
        <taxon>Bacteria</taxon>
        <taxon>Pseudomonadati</taxon>
        <taxon>Pseudomonadota</taxon>
        <taxon>Betaproteobacteria</taxon>
        <taxon>Neisseriales</taxon>
        <taxon>Neisseriaceae</taxon>
        <taxon>Neisseria</taxon>
    </lineage>
</organism>
<dbReference type="EMBL" id="RPFL01000039">
    <property type="protein sequence ID" value="RPD84238.1"/>
    <property type="molecule type" value="Genomic_DNA"/>
</dbReference>
<evidence type="ECO:0000313" key="2">
    <source>
        <dbReference type="Proteomes" id="UP000272412"/>
    </source>
</evidence>
<keyword evidence="2" id="KW-1185">Reference proteome</keyword>
<name>A0A3N4MM18_9NEIS</name>
<dbReference type="AlphaFoldDB" id="A0A3N4MM18"/>
<sequence>MDKFGIKILNLINPAAADCAAVLPSDDKRSEQILFKTAQSLYNRSNPIFSDGLKQGLATEMKRCCCTYIHIGKTGENLWIIFLNPFIFRPSETIFQEEL</sequence>
<evidence type="ECO:0000313" key="1">
    <source>
        <dbReference type="EMBL" id="RPD84238.1"/>
    </source>
</evidence>